<dbReference type="PANTHER" id="PTHR10827:SF52">
    <property type="entry name" value="IP16409P"/>
    <property type="match status" value="1"/>
</dbReference>
<dbReference type="CDD" id="cd00051">
    <property type="entry name" value="EFh"/>
    <property type="match status" value="1"/>
</dbReference>
<evidence type="ECO:0000256" key="2">
    <source>
        <dbReference type="SAM" id="SignalP"/>
    </source>
</evidence>
<dbReference type="RefSeq" id="WP_052574993.1">
    <property type="nucleotide sequence ID" value="NZ_AVCK01000003.1"/>
</dbReference>
<evidence type="ECO:0000256" key="1">
    <source>
        <dbReference type="SAM" id="MobiDB-lite"/>
    </source>
</evidence>
<gene>
    <name evidence="4" type="ORF">N787_06300</name>
</gene>
<comment type="caution">
    <text evidence="4">The sequence shown here is derived from an EMBL/GenBank/DDBJ whole genome shotgun (WGS) entry which is preliminary data.</text>
</comment>
<dbReference type="Proteomes" id="UP000029393">
    <property type="component" value="Unassembled WGS sequence"/>
</dbReference>
<dbReference type="STRING" id="1384056.N787_06300"/>
<dbReference type="AlphaFoldDB" id="A0A091BB45"/>
<feature type="region of interest" description="Disordered" evidence="1">
    <location>
        <begin position="153"/>
        <end position="174"/>
    </location>
</feature>
<sequence>MFKPLICTALVLASGFAFAQDAGADREARRAEWQAKAEARFAEADKDRDGRLDRIEAQAFGDRMVRNFDRIDANRDGELERTEIADARRHAMQGKRHHRMRTMHAYQRGLFKGMDDDGNGAISRAELGSKMPRWAEHFAVIDADKNGEISADELKAHRQQMRAEHRAQRAQRKG</sequence>
<feature type="signal peptide" evidence="2">
    <location>
        <begin position="1"/>
        <end position="19"/>
    </location>
</feature>
<dbReference type="eggNOG" id="COG5126">
    <property type="taxonomic scope" value="Bacteria"/>
</dbReference>
<dbReference type="Gene3D" id="1.10.238.10">
    <property type="entry name" value="EF-hand"/>
    <property type="match status" value="2"/>
</dbReference>
<dbReference type="PANTHER" id="PTHR10827">
    <property type="entry name" value="RETICULOCALBIN"/>
    <property type="match status" value="1"/>
</dbReference>
<keyword evidence="5" id="KW-1185">Reference proteome</keyword>
<evidence type="ECO:0000313" key="4">
    <source>
        <dbReference type="EMBL" id="KFN48044.1"/>
    </source>
</evidence>
<feature type="chain" id="PRO_5001869620" description="EF-hand domain-containing protein" evidence="2">
    <location>
        <begin position="20"/>
        <end position="174"/>
    </location>
</feature>
<dbReference type="GO" id="GO:0005509">
    <property type="term" value="F:calcium ion binding"/>
    <property type="evidence" value="ECO:0007669"/>
    <property type="project" value="InterPro"/>
</dbReference>
<accession>A0A091BB45</accession>
<evidence type="ECO:0000259" key="3">
    <source>
        <dbReference type="PROSITE" id="PS50222"/>
    </source>
</evidence>
<dbReference type="SMART" id="SM00054">
    <property type="entry name" value="EFh"/>
    <property type="match status" value="2"/>
</dbReference>
<dbReference type="InterPro" id="IPR018247">
    <property type="entry name" value="EF_Hand_1_Ca_BS"/>
</dbReference>
<dbReference type="PROSITE" id="PS00018">
    <property type="entry name" value="EF_HAND_1"/>
    <property type="match status" value="2"/>
</dbReference>
<dbReference type="InterPro" id="IPR002048">
    <property type="entry name" value="EF_hand_dom"/>
</dbReference>
<evidence type="ECO:0000313" key="5">
    <source>
        <dbReference type="Proteomes" id="UP000029393"/>
    </source>
</evidence>
<reference evidence="4 5" key="1">
    <citation type="submission" date="2013-09" db="EMBL/GenBank/DDBJ databases">
        <title>Genome sequencing of Arenimonas metalli.</title>
        <authorList>
            <person name="Chen F."/>
            <person name="Wang G."/>
        </authorList>
    </citation>
    <scope>NUCLEOTIDE SEQUENCE [LARGE SCALE GENOMIC DNA]</scope>
    <source>
        <strain evidence="4 5">CF5-1</strain>
    </source>
</reference>
<feature type="domain" description="EF-hand" evidence="3">
    <location>
        <begin position="32"/>
        <end position="67"/>
    </location>
</feature>
<protein>
    <recommendedName>
        <fullName evidence="3">EF-hand domain-containing protein</fullName>
    </recommendedName>
</protein>
<proteinExistence type="predicted"/>
<dbReference type="InterPro" id="IPR011992">
    <property type="entry name" value="EF-hand-dom_pair"/>
</dbReference>
<dbReference type="PROSITE" id="PS50222">
    <property type="entry name" value="EF_HAND_2"/>
    <property type="match status" value="2"/>
</dbReference>
<dbReference type="SUPFAM" id="SSF47473">
    <property type="entry name" value="EF-hand"/>
    <property type="match status" value="1"/>
</dbReference>
<organism evidence="4 5">
    <name type="scientific">Arenimonas metalli CF5-1</name>
    <dbReference type="NCBI Taxonomy" id="1384056"/>
    <lineage>
        <taxon>Bacteria</taxon>
        <taxon>Pseudomonadati</taxon>
        <taxon>Pseudomonadota</taxon>
        <taxon>Gammaproteobacteria</taxon>
        <taxon>Lysobacterales</taxon>
        <taxon>Lysobacteraceae</taxon>
        <taxon>Arenimonas</taxon>
    </lineage>
</organism>
<keyword evidence="2" id="KW-0732">Signal</keyword>
<name>A0A091BB45_9GAMM</name>
<dbReference type="PATRIC" id="fig|1384056.3.peg.135"/>
<dbReference type="EMBL" id="AVCK01000003">
    <property type="protein sequence ID" value="KFN48044.1"/>
    <property type="molecule type" value="Genomic_DNA"/>
</dbReference>
<feature type="domain" description="EF-hand" evidence="3">
    <location>
        <begin position="129"/>
        <end position="164"/>
    </location>
</feature>
<dbReference type="Pfam" id="PF13202">
    <property type="entry name" value="EF-hand_5"/>
    <property type="match status" value="4"/>
</dbReference>
<feature type="compositionally biased region" description="Basic and acidic residues" evidence="1">
    <location>
        <begin position="153"/>
        <end position="167"/>
    </location>
</feature>